<feature type="compositionally biased region" description="Low complexity" evidence="1">
    <location>
        <begin position="693"/>
        <end position="717"/>
    </location>
</feature>
<evidence type="ECO:0000313" key="2">
    <source>
        <dbReference type="EMBL" id="CCC52459.1"/>
    </source>
</evidence>
<dbReference type="AlphaFoldDB" id="G0U4U4"/>
<feature type="region of interest" description="Disordered" evidence="1">
    <location>
        <begin position="154"/>
        <end position="198"/>
    </location>
</feature>
<sequence length="717" mass="78725">MLQQTQNLLAKCSPLLLRKAGVKDHVFPAVAWPAFKTKRMSSLLKKSLPHTANLITIDNTDGENMTNLSDVLNQLVESGKQLIRIQKGPEAELPIILAVQTLMDKEDAEVDECVLSAAMNLKEQFADATTLVLDATASAAIISQTMQQKIEPLNLEEVNDDTDKTPEPVANVVSEQKKSTPKTSKPREKRVKAQGASSQVVFDTVHTGTVPHGSQAHGTLSYTPPPGVENFRPSAAAQTRGAARESLKTMFRASLAAPFHPPQQVERELFAGYTNALQLADLISISPCCDGEVYTLYYRITGSGACRTPLITITQKLEKVCRARLGKGSKSGDTPAAKPVPVLVLLSASFLINEDAHLLCEEYQKTLRERLSTLADVTVTVAPMYFTEKDILTALHTSSDGKSEKEGNEDGWRAQMYADTNDASSIMSRRIQANSSITESTIQKVVTKAMEDVVKGQEKSAERINKALERLTTYWSRERVVELMDSLKGEKEILRSVAKEMGDIQQQVRKSQESVTTIQSHVQALSDKLEKIGNSPSAAQGVDNDAFVRSLEDLKTRLTNYLSALPTKQQLSHEMKESMETAKKSLQNVFDQSLQASVKSIQAHQQQSITTVLREQADATSKEREITQNAIQELPKNIQNGMEKALLVLNQRSDEKMVHALGEQQKLMNTKLSDVCNSVNKIIESGHERIERSLQSLLKPGSSSGSPSTSSDGKSTS</sequence>
<name>G0U4U4_TRYVY</name>
<protein>
    <submittedName>
        <fullName evidence="2">Uncharacterized protein</fullName>
    </submittedName>
</protein>
<dbReference type="EMBL" id="HE573026">
    <property type="protein sequence ID" value="CCC52459.1"/>
    <property type="molecule type" value="Genomic_DNA"/>
</dbReference>
<dbReference type="VEuPathDB" id="TriTrypDB:TvY486_1015015"/>
<evidence type="ECO:0000256" key="1">
    <source>
        <dbReference type="SAM" id="MobiDB-lite"/>
    </source>
</evidence>
<feature type="region of interest" description="Disordered" evidence="1">
    <location>
        <begin position="692"/>
        <end position="717"/>
    </location>
</feature>
<organism evidence="2">
    <name type="scientific">Trypanosoma vivax (strain Y486)</name>
    <dbReference type="NCBI Taxonomy" id="1055687"/>
    <lineage>
        <taxon>Eukaryota</taxon>
        <taxon>Discoba</taxon>
        <taxon>Euglenozoa</taxon>
        <taxon>Kinetoplastea</taxon>
        <taxon>Metakinetoplastina</taxon>
        <taxon>Trypanosomatida</taxon>
        <taxon>Trypanosomatidae</taxon>
        <taxon>Trypanosoma</taxon>
        <taxon>Duttonella</taxon>
    </lineage>
</organism>
<gene>
    <name evidence="2" type="ORF">TVY486_1015015</name>
</gene>
<reference evidence="2" key="1">
    <citation type="journal article" date="2012" name="Proc. Natl. Acad. Sci. U.S.A.">
        <title>Antigenic diversity is generated by distinct evolutionary mechanisms in African trypanosome species.</title>
        <authorList>
            <person name="Jackson A.P."/>
            <person name="Berry A."/>
            <person name="Aslett M."/>
            <person name="Allison H.C."/>
            <person name="Burton P."/>
            <person name="Vavrova-Anderson J."/>
            <person name="Brown R."/>
            <person name="Browne H."/>
            <person name="Corton N."/>
            <person name="Hauser H."/>
            <person name="Gamble J."/>
            <person name="Gilderthorp R."/>
            <person name="Marcello L."/>
            <person name="McQuillan J."/>
            <person name="Otto T.D."/>
            <person name="Quail M.A."/>
            <person name="Sanders M.J."/>
            <person name="van Tonder A."/>
            <person name="Ginger M.L."/>
            <person name="Field M.C."/>
            <person name="Barry J.D."/>
            <person name="Hertz-Fowler C."/>
            <person name="Berriman M."/>
        </authorList>
    </citation>
    <scope>NUCLEOTIDE SEQUENCE</scope>
    <source>
        <strain evidence="2">Y486</strain>
    </source>
</reference>
<proteinExistence type="predicted"/>
<accession>G0U4U4</accession>